<dbReference type="EMBL" id="LSSM01000334">
    <property type="protein sequence ID" value="OMJ29264.1"/>
    <property type="molecule type" value="Genomic_DNA"/>
</dbReference>
<gene>
    <name evidence="2" type="ORF">AYI69_g1240</name>
</gene>
<dbReference type="Proteomes" id="UP000187429">
    <property type="component" value="Unassembled WGS sequence"/>
</dbReference>
<protein>
    <submittedName>
        <fullName evidence="2">Uncharacterized protein</fullName>
    </submittedName>
</protein>
<keyword evidence="1" id="KW-0472">Membrane</keyword>
<sequence length="111" mass="12092">MCPNSPQFPHFRTTSLRDLFGGAMSSILNFITSTPFLFIFFPPLSSPNPFFLSISIPSPLSTTPPLLLSSYLLIRLLSLPPSNSPPLIPLRSAPSPSFIIFFPVVGITNGK</sequence>
<feature type="transmembrane region" description="Helical" evidence="1">
    <location>
        <begin position="20"/>
        <end position="44"/>
    </location>
</feature>
<evidence type="ECO:0000256" key="1">
    <source>
        <dbReference type="SAM" id="Phobius"/>
    </source>
</evidence>
<keyword evidence="3" id="KW-1185">Reference proteome</keyword>
<evidence type="ECO:0000313" key="3">
    <source>
        <dbReference type="Proteomes" id="UP000187429"/>
    </source>
</evidence>
<evidence type="ECO:0000313" key="2">
    <source>
        <dbReference type="EMBL" id="OMJ29264.1"/>
    </source>
</evidence>
<reference evidence="3" key="1">
    <citation type="submission" date="2017-01" db="EMBL/GenBank/DDBJ databases">
        <authorList>
            <person name="Wang Y."/>
            <person name="White M."/>
            <person name="Kvist S."/>
            <person name="Moncalvo J.-M."/>
        </authorList>
    </citation>
    <scope>NUCLEOTIDE SEQUENCE [LARGE SCALE GENOMIC DNA]</scope>
    <source>
        <strain evidence="3">ID-206-W2</strain>
    </source>
</reference>
<organism evidence="2 3">
    <name type="scientific">Smittium culicis</name>
    <dbReference type="NCBI Taxonomy" id="133412"/>
    <lineage>
        <taxon>Eukaryota</taxon>
        <taxon>Fungi</taxon>
        <taxon>Fungi incertae sedis</taxon>
        <taxon>Zoopagomycota</taxon>
        <taxon>Kickxellomycotina</taxon>
        <taxon>Harpellomycetes</taxon>
        <taxon>Harpellales</taxon>
        <taxon>Legeriomycetaceae</taxon>
        <taxon>Smittium</taxon>
    </lineage>
</organism>
<keyword evidence="1" id="KW-1133">Transmembrane helix</keyword>
<dbReference type="AlphaFoldDB" id="A0A1R1YQU8"/>
<keyword evidence="1" id="KW-0812">Transmembrane</keyword>
<comment type="caution">
    <text evidence="2">The sequence shown here is derived from an EMBL/GenBank/DDBJ whole genome shotgun (WGS) entry which is preliminary data.</text>
</comment>
<accession>A0A1R1YQU8</accession>
<name>A0A1R1YQU8_9FUNG</name>
<proteinExistence type="predicted"/>